<feature type="signal peptide" evidence="1">
    <location>
        <begin position="1"/>
        <end position="23"/>
    </location>
</feature>
<dbReference type="EMBL" id="JACRJB010000005">
    <property type="protein sequence ID" value="MBI5128056.1"/>
    <property type="molecule type" value="Genomic_DNA"/>
</dbReference>
<organism evidence="2 3">
    <name type="scientific">Rhodopseudomonas palustris</name>
    <dbReference type="NCBI Taxonomy" id="1076"/>
    <lineage>
        <taxon>Bacteria</taxon>
        <taxon>Pseudomonadati</taxon>
        <taxon>Pseudomonadota</taxon>
        <taxon>Alphaproteobacteria</taxon>
        <taxon>Hyphomicrobiales</taxon>
        <taxon>Nitrobacteraceae</taxon>
        <taxon>Rhodopseudomonas</taxon>
    </lineage>
</organism>
<keyword evidence="1" id="KW-0732">Signal</keyword>
<proteinExistence type="predicted"/>
<evidence type="ECO:0000313" key="2">
    <source>
        <dbReference type="EMBL" id="MBI5128056.1"/>
    </source>
</evidence>
<dbReference type="AlphaFoldDB" id="A0A933RTR2"/>
<feature type="chain" id="PRO_5037895770" evidence="1">
    <location>
        <begin position="24"/>
        <end position="203"/>
    </location>
</feature>
<dbReference type="Proteomes" id="UP000782519">
    <property type="component" value="Unassembled WGS sequence"/>
</dbReference>
<name>A0A933RTR2_RHOPL</name>
<accession>A0A933RTR2</accession>
<gene>
    <name evidence="2" type="ORF">HZA66_01320</name>
</gene>
<evidence type="ECO:0000256" key="1">
    <source>
        <dbReference type="SAM" id="SignalP"/>
    </source>
</evidence>
<protein>
    <submittedName>
        <fullName evidence="2">Uncharacterized protein</fullName>
    </submittedName>
</protein>
<reference evidence="2" key="1">
    <citation type="submission" date="2020-07" db="EMBL/GenBank/DDBJ databases">
        <title>Huge and variable diversity of episymbiotic CPR bacteria and DPANN archaea in groundwater ecosystems.</title>
        <authorList>
            <person name="He C.Y."/>
            <person name="Keren R."/>
            <person name="Whittaker M."/>
            <person name="Farag I.F."/>
            <person name="Doudna J."/>
            <person name="Cate J.H.D."/>
            <person name="Banfield J.F."/>
        </authorList>
    </citation>
    <scope>NUCLEOTIDE SEQUENCE</scope>
    <source>
        <strain evidence="2">NC_groundwater_1818_Pr3_B-0.1um_66_35</strain>
    </source>
</reference>
<sequence length="203" mass="21352">MRSLARAALLPAVALLLATGPLAAEPASSVYTSTAPKVCRTLSAGGAEEDGGSRLCPGKAGLVVVIAEGDLREVVSVGRNRRDAEAQPAATAWFGPFSSTTETIEWRLDGAAKPVAIIQRWHLADNDDPEKDGRPKTKQLLVVTRLPPGAVCHVAYVDVVANPEPNAIARQAADEIARDFRCGQDKVRVVGQRGRATALAGAR</sequence>
<comment type="caution">
    <text evidence="2">The sequence shown here is derived from an EMBL/GenBank/DDBJ whole genome shotgun (WGS) entry which is preliminary data.</text>
</comment>
<evidence type="ECO:0000313" key="3">
    <source>
        <dbReference type="Proteomes" id="UP000782519"/>
    </source>
</evidence>